<evidence type="ECO:0000256" key="1">
    <source>
        <dbReference type="ARBA" id="ARBA00008857"/>
    </source>
</evidence>
<dbReference type="PROSITE" id="PS51900">
    <property type="entry name" value="CB"/>
    <property type="match status" value="1"/>
</dbReference>
<dbReference type="InterPro" id="IPR046668">
    <property type="entry name" value="DUF6538"/>
</dbReference>
<dbReference type="Pfam" id="PF02899">
    <property type="entry name" value="Phage_int_SAM_1"/>
    <property type="match status" value="1"/>
</dbReference>
<dbReference type="InterPro" id="IPR011010">
    <property type="entry name" value="DNA_brk_join_enz"/>
</dbReference>
<dbReference type="InterPro" id="IPR004107">
    <property type="entry name" value="Integrase_SAM-like_N"/>
</dbReference>
<dbReference type="Gene3D" id="1.10.150.130">
    <property type="match status" value="1"/>
</dbReference>
<organism evidence="8 9">
    <name type="scientific">Tardibacter chloracetimidivorans</name>
    <dbReference type="NCBI Taxonomy" id="1921510"/>
    <lineage>
        <taxon>Bacteria</taxon>
        <taxon>Pseudomonadati</taxon>
        <taxon>Pseudomonadota</taxon>
        <taxon>Alphaproteobacteria</taxon>
        <taxon>Sphingomonadales</taxon>
        <taxon>Sphingomonadaceae</taxon>
        <taxon>Tardibacter</taxon>
    </lineage>
</organism>
<evidence type="ECO:0000256" key="4">
    <source>
        <dbReference type="ARBA" id="ARBA00023172"/>
    </source>
</evidence>
<name>A0A1L3ZUY9_9SPHN</name>
<evidence type="ECO:0000259" key="7">
    <source>
        <dbReference type="PROSITE" id="PS51900"/>
    </source>
</evidence>
<protein>
    <recommendedName>
        <fullName evidence="10">Integrase</fullName>
    </recommendedName>
</protein>
<gene>
    <name evidence="8" type="ORF">BSL82_09205</name>
</gene>
<keyword evidence="9" id="KW-1185">Reference proteome</keyword>
<dbReference type="GO" id="GO:0006310">
    <property type="term" value="P:DNA recombination"/>
    <property type="evidence" value="ECO:0007669"/>
    <property type="project" value="UniProtKB-KW"/>
</dbReference>
<evidence type="ECO:0000256" key="5">
    <source>
        <dbReference type="PROSITE-ProRule" id="PRU01248"/>
    </source>
</evidence>
<dbReference type="EMBL" id="CP018221">
    <property type="protein sequence ID" value="API59464.1"/>
    <property type="molecule type" value="Genomic_DNA"/>
</dbReference>
<reference evidence="9" key="1">
    <citation type="submission" date="2016-11" db="EMBL/GenBank/DDBJ databases">
        <title>Complete Genome Sequence of alachlor-degrading Sphingomonas sp. strain JJ-A5.</title>
        <authorList>
            <person name="Lee H."/>
            <person name="Ka J.-O."/>
        </authorList>
    </citation>
    <scope>NUCLEOTIDE SEQUENCE [LARGE SCALE GENOMIC DNA]</scope>
    <source>
        <strain evidence="9">JJ-A5</strain>
    </source>
</reference>
<dbReference type="PANTHER" id="PTHR30349">
    <property type="entry name" value="PHAGE INTEGRASE-RELATED"/>
    <property type="match status" value="1"/>
</dbReference>
<dbReference type="Gene3D" id="1.10.443.10">
    <property type="entry name" value="Intergrase catalytic core"/>
    <property type="match status" value="1"/>
</dbReference>
<dbReference type="InterPro" id="IPR010998">
    <property type="entry name" value="Integrase_recombinase_N"/>
</dbReference>
<dbReference type="PROSITE" id="PS51898">
    <property type="entry name" value="TYR_RECOMBINASE"/>
    <property type="match status" value="1"/>
</dbReference>
<dbReference type="Proteomes" id="UP000182063">
    <property type="component" value="Chromosome"/>
</dbReference>
<accession>A0A1L3ZUY9</accession>
<evidence type="ECO:0000313" key="9">
    <source>
        <dbReference type="Proteomes" id="UP000182063"/>
    </source>
</evidence>
<dbReference type="KEGG" id="sphj:BSL82_09205"/>
<comment type="similarity">
    <text evidence="1">Belongs to the 'phage' integrase family.</text>
</comment>
<sequence length="536" mass="60580">MQRIKDHRYLYRRGSAWVFRRVVPDRVRTAFGTSEVQVTLKAASIAEARLAMQPHLESFERKLRLAAHGGVRDDPSATQPDPSMIEIEAVVRHWLAERMQRFARQGIAPEDETSALARLSELQSYREDVEAGLMVGRPTRSQMNEWIVQAIKAQRGWYFDERSAAHRNLRRVVGRAQIEASRREEQDIIGAPRVIGDQTFAPDEYRLDEMQDRARPRRAVTLRSLFDGYVKERDPAPATIKAWRRQLDAFVTYLGHEDASAVTTADVVAWKEHLLTGGGAAGNPLSAKTVKDTYLSVIKTVYRWGNDNGKVRGNPAERVTVLVPRRAVVREKGLNDAEAQTILAATLTTPPKKLSNQRALARRWVPWICAYTGARVNEVTQLRAEDVFKVRDVWVIRITPEAGSTKSYQARTVALHPDLIEQGFPAAVAKRKGPLFYDPERYRGGSSGNPQAKKVGEYLARWVRELGVSDPAVLPNHGWRHRFKTQARLANMDPEIRDVIQGHSPRTVGEAYGDTFPEVSLREISKQPRYSIGRSS</sequence>
<evidence type="ECO:0000259" key="6">
    <source>
        <dbReference type="PROSITE" id="PS51898"/>
    </source>
</evidence>
<dbReference type="GO" id="GO:0003677">
    <property type="term" value="F:DNA binding"/>
    <property type="evidence" value="ECO:0007669"/>
    <property type="project" value="UniProtKB-UniRule"/>
</dbReference>
<keyword evidence="3 5" id="KW-0238">DNA-binding</keyword>
<dbReference type="InterPro" id="IPR013762">
    <property type="entry name" value="Integrase-like_cat_sf"/>
</dbReference>
<dbReference type="PANTHER" id="PTHR30349:SF41">
    <property type="entry name" value="INTEGRASE_RECOMBINASE PROTEIN MJ0367-RELATED"/>
    <property type="match status" value="1"/>
</dbReference>
<keyword evidence="2" id="KW-0229">DNA integration</keyword>
<feature type="domain" description="Core-binding (CB)" evidence="7">
    <location>
        <begin position="220"/>
        <end position="306"/>
    </location>
</feature>
<feature type="domain" description="Tyr recombinase" evidence="6">
    <location>
        <begin position="329"/>
        <end position="526"/>
    </location>
</feature>
<dbReference type="SUPFAM" id="SSF56349">
    <property type="entry name" value="DNA breaking-rejoining enzymes"/>
    <property type="match status" value="1"/>
</dbReference>
<dbReference type="InterPro" id="IPR044068">
    <property type="entry name" value="CB"/>
</dbReference>
<evidence type="ECO:0000256" key="2">
    <source>
        <dbReference type="ARBA" id="ARBA00022908"/>
    </source>
</evidence>
<proteinExistence type="inferred from homology"/>
<evidence type="ECO:0000256" key="3">
    <source>
        <dbReference type="ARBA" id="ARBA00023125"/>
    </source>
</evidence>
<dbReference type="InterPro" id="IPR002104">
    <property type="entry name" value="Integrase_catalytic"/>
</dbReference>
<evidence type="ECO:0008006" key="10">
    <source>
        <dbReference type="Google" id="ProtNLM"/>
    </source>
</evidence>
<dbReference type="AlphaFoldDB" id="A0A1L3ZUY9"/>
<dbReference type="Pfam" id="PF20172">
    <property type="entry name" value="DUF6538"/>
    <property type="match status" value="1"/>
</dbReference>
<keyword evidence="4" id="KW-0233">DNA recombination</keyword>
<evidence type="ECO:0000313" key="8">
    <source>
        <dbReference type="EMBL" id="API59464.1"/>
    </source>
</evidence>
<dbReference type="GO" id="GO:0015074">
    <property type="term" value="P:DNA integration"/>
    <property type="evidence" value="ECO:0007669"/>
    <property type="project" value="UniProtKB-KW"/>
</dbReference>
<dbReference type="InterPro" id="IPR050090">
    <property type="entry name" value="Tyrosine_recombinase_XerCD"/>
</dbReference>